<protein>
    <submittedName>
        <fullName evidence="1">Uncharacterized protein</fullName>
    </submittedName>
</protein>
<organism evidence="1 2">
    <name type="scientific">Anaeromyxobacter oryzae</name>
    <dbReference type="NCBI Taxonomy" id="2918170"/>
    <lineage>
        <taxon>Bacteria</taxon>
        <taxon>Pseudomonadati</taxon>
        <taxon>Myxococcota</taxon>
        <taxon>Myxococcia</taxon>
        <taxon>Myxococcales</taxon>
        <taxon>Cystobacterineae</taxon>
        <taxon>Anaeromyxobacteraceae</taxon>
        <taxon>Anaeromyxobacter</taxon>
    </lineage>
</organism>
<proteinExistence type="predicted"/>
<dbReference type="Proteomes" id="UP001162891">
    <property type="component" value="Chromosome"/>
</dbReference>
<evidence type="ECO:0000313" key="1">
    <source>
        <dbReference type="EMBL" id="BDG03801.1"/>
    </source>
</evidence>
<sequence length="264" mass="26644">MPSKPLRVVVLLTALGVAAVFALGTRAARRTRTTWERPVDVGVFVLGAPPRDGVDALAGALAAVAARLADDRARLAGGGGAALRFEVLGPATPARLPPTAAPAPSILARAAHALDLWRAERAVHAALPEVDPGAFDVRVYVVLDPAAAPFAEGIGAAGGEVGVVRAAIAGDALLAATAVVHEALHALGATDKYDRAGHAVAPGGLWAPDQVPPYPQPRAEIMVGEIPLGPGRGRLPASAAEVGIGPETAREIGWLGAAAEDGPR</sequence>
<dbReference type="RefSeq" id="WP_248362181.1">
    <property type="nucleotide sequence ID" value="NZ_AP025591.1"/>
</dbReference>
<gene>
    <name evidence="1" type="ORF">AMOR_27970</name>
</gene>
<keyword evidence="2" id="KW-1185">Reference proteome</keyword>
<dbReference type="EMBL" id="AP025591">
    <property type="protein sequence ID" value="BDG03801.1"/>
    <property type="molecule type" value="Genomic_DNA"/>
</dbReference>
<evidence type="ECO:0000313" key="2">
    <source>
        <dbReference type="Proteomes" id="UP001162891"/>
    </source>
</evidence>
<accession>A0ABN6MS85</accession>
<name>A0ABN6MS85_9BACT</name>
<reference evidence="2" key="1">
    <citation type="journal article" date="2022" name="Int. J. Syst. Evol. Microbiol.">
        <title>Anaeromyxobacter oryzae sp. nov., Anaeromyxobacter diazotrophicus sp. nov. and Anaeromyxobacter paludicola sp. nov., isolated from paddy soils.</title>
        <authorList>
            <person name="Itoh H."/>
            <person name="Xu Z."/>
            <person name="Mise K."/>
            <person name="Masuda Y."/>
            <person name="Ushijima N."/>
            <person name="Hayakawa C."/>
            <person name="Shiratori Y."/>
            <person name="Senoo K."/>
        </authorList>
    </citation>
    <scope>NUCLEOTIDE SEQUENCE [LARGE SCALE GENOMIC DNA]</scope>
    <source>
        <strain evidence="2">Red232</strain>
    </source>
</reference>